<proteinExistence type="predicted"/>
<reference evidence="1" key="1">
    <citation type="submission" date="2020-05" db="EMBL/GenBank/DDBJ databases">
        <authorList>
            <person name="Chiriac C."/>
            <person name="Salcher M."/>
            <person name="Ghai R."/>
            <person name="Kavagutti S V."/>
        </authorList>
    </citation>
    <scope>NUCLEOTIDE SEQUENCE</scope>
</reference>
<organism evidence="1">
    <name type="scientific">uncultured Caudovirales phage</name>
    <dbReference type="NCBI Taxonomy" id="2100421"/>
    <lineage>
        <taxon>Viruses</taxon>
        <taxon>Duplodnaviria</taxon>
        <taxon>Heunggongvirae</taxon>
        <taxon>Uroviricota</taxon>
        <taxon>Caudoviricetes</taxon>
        <taxon>Peduoviridae</taxon>
        <taxon>Maltschvirus</taxon>
        <taxon>Maltschvirus maltsch</taxon>
    </lineage>
</organism>
<sequence length="111" mass="12559">MKRPSFQFYPADWLRDTALRSCSTGARGLWIDMICFMHEGNPYGHLKVGNKVILSTNLASMVGATLKDVIDWLEELHQAGVYELGEGGEIYSKRMVRDEILRNKRAEGGKL</sequence>
<feature type="non-terminal residue" evidence="1">
    <location>
        <position position="111"/>
    </location>
</feature>
<gene>
    <name evidence="1" type="ORF">UFOVP1570_1</name>
</gene>
<accession>A0A6J7XNP0</accession>
<evidence type="ECO:0000313" key="1">
    <source>
        <dbReference type="EMBL" id="CAB5229604.1"/>
    </source>
</evidence>
<protein>
    <submittedName>
        <fullName evidence="1">Uncharacterized protein</fullName>
    </submittedName>
</protein>
<dbReference type="EMBL" id="LR798414">
    <property type="protein sequence ID" value="CAB5229604.1"/>
    <property type="molecule type" value="Genomic_DNA"/>
</dbReference>
<name>A0A6J7XNP0_9CAUD</name>